<feature type="compositionally biased region" description="Low complexity" evidence="1">
    <location>
        <begin position="246"/>
        <end position="260"/>
    </location>
</feature>
<accession>A0A815B6G2</accession>
<feature type="region of interest" description="Disordered" evidence="1">
    <location>
        <begin position="246"/>
        <end position="283"/>
    </location>
</feature>
<dbReference type="AlphaFoldDB" id="A0A815B6G2"/>
<evidence type="ECO:0000313" key="3">
    <source>
        <dbReference type="Proteomes" id="UP000663882"/>
    </source>
</evidence>
<proteinExistence type="predicted"/>
<evidence type="ECO:0000256" key="1">
    <source>
        <dbReference type="SAM" id="MobiDB-lite"/>
    </source>
</evidence>
<organism evidence="2 3">
    <name type="scientific">Rotaria sordida</name>
    <dbReference type="NCBI Taxonomy" id="392033"/>
    <lineage>
        <taxon>Eukaryota</taxon>
        <taxon>Metazoa</taxon>
        <taxon>Spiralia</taxon>
        <taxon>Gnathifera</taxon>
        <taxon>Rotifera</taxon>
        <taxon>Eurotatoria</taxon>
        <taxon>Bdelloidea</taxon>
        <taxon>Philodinida</taxon>
        <taxon>Philodinidae</taxon>
        <taxon>Rotaria</taxon>
    </lineage>
</organism>
<sequence>MVKYSQLNGILSSTNFQNDWDRFTLIFRHIMEQVKRFTITEEKQHLTIYQINHFKMICQFISIDNFFVVNVRIGEYTGQIKVNINEYYNKQKQKIVKLSKLIDYLSNKINTVLRDGEHFNANHSVQYPKQSNVPQQQISSISSIGSYSPNYDTTQATPPSMQLQQTPFNYHLANRPSMIQAAAAIDQSQNMVMPLAGSIGGPTTLGLSSFHDTEVYPDSRTYGSLASATVDSPSFYPNWLLVQPHLQNQQQQHQPRNQQRGYGNGQNILSQQTSSIDDSNNTSRSTLTSYQWGAIYGGAPPLIPQYRLDDAIPTTDTYETSARRILDPPQISSFQMNAAPGVTVDTLQSISSQQTTYMCSNTHELSVYFPQQSEQGLDETEEL</sequence>
<name>A0A815B6G2_9BILA</name>
<feature type="compositionally biased region" description="Polar residues" evidence="1">
    <location>
        <begin position="265"/>
        <end position="283"/>
    </location>
</feature>
<comment type="caution">
    <text evidence="2">The sequence shown here is derived from an EMBL/GenBank/DDBJ whole genome shotgun (WGS) entry which is preliminary data.</text>
</comment>
<evidence type="ECO:0000313" key="2">
    <source>
        <dbReference type="EMBL" id="CAF1266966.1"/>
    </source>
</evidence>
<protein>
    <submittedName>
        <fullName evidence="2">Uncharacterized protein</fullName>
    </submittedName>
</protein>
<dbReference type="Proteomes" id="UP000663882">
    <property type="component" value="Unassembled WGS sequence"/>
</dbReference>
<dbReference type="EMBL" id="CAJNOO010002426">
    <property type="protein sequence ID" value="CAF1266966.1"/>
    <property type="molecule type" value="Genomic_DNA"/>
</dbReference>
<reference evidence="2" key="1">
    <citation type="submission" date="2021-02" db="EMBL/GenBank/DDBJ databases">
        <authorList>
            <person name="Nowell W R."/>
        </authorList>
    </citation>
    <scope>NUCLEOTIDE SEQUENCE</scope>
</reference>
<gene>
    <name evidence="2" type="ORF">RFH988_LOCUS27981</name>
</gene>